<dbReference type="SUPFAM" id="SSF50249">
    <property type="entry name" value="Nucleic acid-binding proteins"/>
    <property type="match status" value="1"/>
</dbReference>
<proteinExistence type="predicted"/>
<keyword evidence="2 3" id="KW-0694">RNA-binding</keyword>
<evidence type="ECO:0000256" key="1">
    <source>
        <dbReference type="ARBA" id="ARBA00022555"/>
    </source>
</evidence>
<dbReference type="PROSITE" id="PS50886">
    <property type="entry name" value="TRBD"/>
    <property type="match status" value="1"/>
</dbReference>
<keyword evidence="5" id="KW-0436">Ligase</keyword>
<dbReference type="Proteomes" id="UP000034487">
    <property type="component" value="Unassembled WGS sequence"/>
</dbReference>
<name>A0A0G1QHK0_9BACT</name>
<dbReference type="PANTHER" id="PTHR11586">
    <property type="entry name" value="TRNA-AMINOACYLATION COFACTOR ARC1 FAMILY MEMBER"/>
    <property type="match status" value="1"/>
</dbReference>
<dbReference type="GO" id="GO:0016874">
    <property type="term" value="F:ligase activity"/>
    <property type="evidence" value="ECO:0007669"/>
    <property type="project" value="UniProtKB-KW"/>
</dbReference>
<dbReference type="InterPro" id="IPR051270">
    <property type="entry name" value="Tyrosine-tRNA_ligase_regulator"/>
</dbReference>
<dbReference type="InterPro" id="IPR002547">
    <property type="entry name" value="tRNA-bd_dom"/>
</dbReference>
<gene>
    <name evidence="5" type="ORF">UX60_C0005G0007</name>
</gene>
<evidence type="ECO:0000313" key="6">
    <source>
        <dbReference type="Proteomes" id="UP000034487"/>
    </source>
</evidence>
<accession>A0A0G1QHK0</accession>
<dbReference type="Gene3D" id="2.40.50.140">
    <property type="entry name" value="Nucleic acid-binding proteins"/>
    <property type="match status" value="1"/>
</dbReference>
<feature type="domain" description="TRNA-binding" evidence="4">
    <location>
        <begin position="6"/>
        <end position="119"/>
    </location>
</feature>
<dbReference type="AlphaFoldDB" id="A0A0G1QHK0"/>
<evidence type="ECO:0000256" key="2">
    <source>
        <dbReference type="ARBA" id="ARBA00022884"/>
    </source>
</evidence>
<keyword evidence="1 3" id="KW-0820">tRNA-binding</keyword>
<dbReference type="GO" id="GO:0000049">
    <property type="term" value="F:tRNA binding"/>
    <property type="evidence" value="ECO:0007669"/>
    <property type="project" value="UniProtKB-UniRule"/>
</dbReference>
<evidence type="ECO:0000259" key="4">
    <source>
        <dbReference type="PROSITE" id="PS50886"/>
    </source>
</evidence>
<evidence type="ECO:0000313" key="5">
    <source>
        <dbReference type="EMBL" id="KKU44451.1"/>
    </source>
</evidence>
<dbReference type="EMBL" id="LCMV01000005">
    <property type="protein sequence ID" value="KKU44451.1"/>
    <property type="molecule type" value="Genomic_DNA"/>
</dbReference>
<dbReference type="Pfam" id="PF01588">
    <property type="entry name" value="tRNA_bind"/>
    <property type="match status" value="1"/>
</dbReference>
<comment type="caution">
    <text evidence="5">The sequence shown here is derived from an EMBL/GenBank/DDBJ whole genome shotgun (WGS) entry which is preliminary data.</text>
</comment>
<reference evidence="5 6" key="1">
    <citation type="journal article" date="2015" name="Nature">
        <title>rRNA introns, odd ribosomes, and small enigmatic genomes across a large radiation of phyla.</title>
        <authorList>
            <person name="Brown C.T."/>
            <person name="Hug L.A."/>
            <person name="Thomas B.C."/>
            <person name="Sharon I."/>
            <person name="Castelle C.J."/>
            <person name="Singh A."/>
            <person name="Wilkins M.J."/>
            <person name="Williams K.H."/>
            <person name="Banfield J.F."/>
        </authorList>
    </citation>
    <scope>NUCLEOTIDE SEQUENCE [LARGE SCALE GENOMIC DNA]</scope>
</reference>
<protein>
    <submittedName>
        <fullName evidence="5">Methionine-tRNA ligase</fullName>
    </submittedName>
</protein>
<sequence>MIIIEDFQKLDIRIGTITNAERLEDSKKLVKLTVGFGDESRTILAGIGKTIEDVETLKGKQAPFLVNLEPKELAGVMSEGMILVASGKRMTEDILAATNEDSPVLLTPVTEVNPGSKIK</sequence>
<organism evidence="5 6">
    <name type="scientific">Berkelbacteria bacterium GW2011_GWA2_46_7</name>
    <dbReference type="NCBI Taxonomy" id="1618335"/>
    <lineage>
        <taxon>Bacteria</taxon>
        <taxon>Candidatus Berkelbacteria</taxon>
    </lineage>
</organism>
<evidence type="ECO:0000256" key="3">
    <source>
        <dbReference type="PROSITE-ProRule" id="PRU00209"/>
    </source>
</evidence>
<dbReference type="InterPro" id="IPR012340">
    <property type="entry name" value="NA-bd_OB-fold"/>
</dbReference>
<dbReference type="PANTHER" id="PTHR11586:SF37">
    <property type="entry name" value="TRNA-BINDING DOMAIN-CONTAINING PROTEIN"/>
    <property type="match status" value="1"/>
</dbReference>